<comment type="caution">
    <text evidence="14">The sequence shown here is derived from an EMBL/GenBank/DDBJ whole genome shotgun (WGS) entry which is preliminary data.</text>
</comment>
<dbReference type="PANTHER" id="PTHR11766">
    <property type="entry name" value="TYROSYL-TRNA SYNTHETASE"/>
    <property type="match status" value="1"/>
</dbReference>
<evidence type="ECO:0000259" key="13">
    <source>
        <dbReference type="Pfam" id="PF22421"/>
    </source>
</evidence>
<evidence type="ECO:0000256" key="4">
    <source>
        <dbReference type="ARBA" id="ARBA00022741"/>
    </source>
</evidence>
<dbReference type="PROSITE" id="PS50889">
    <property type="entry name" value="S4"/>
    <property type="match status" value="1"/>
</dbReference>
<dbReference type="FunFam" id="1.10.240.10:FF:000001">
    <property type="entry name" value="Tyrosine--tRNA ligase"/>
    <property type="match status" value="1"/>
</dbReference>
<evidence type="ECO:0000256" key="6">
    <source>
        <dbReference type="ARBA" id="ARBA00022884"/>
    </source>
</evidence>
<dbReference type="EC" id="6.1.1.1" evidence="11"/>
<dbReference type="Pfam" id="PF22421">
    <property type="entry name" value="SYY_C-terminal"/>
    <property type="match status" value="1"/>
</dbReference>
<evidence type="ECO:0000256" key="1">
    <source>
        <dbReference type="ARBA" id="ARBA00004496"/>
    </source>
</evidence>
<feature type="short sequence motif" description="'HIGH' region" evidence="11">
    <location>
        <begin position="44"/>
        <end position="53"/>
    </location>
</feature>
<gene>
    <name evidence="11" type="primary">tyrS</name>
    <name evidence="14" type="ORF">BAE39_20720</name>
</gene>
<accession>A0A1A5HUL9</accession>
<evidence type="ECO:0000256" key="2">
    <source>
        <dbReference type="ARBA" id="ARBA00022490"/>
    </source>
</evidence>
<dbReference type="Gene3D" id="3.10.290.10">
    <property type="entry name" value="RNA-binding S4 domain"/>
    <property type="match status" value="1"/>
</dbReference>
<evidence type="ECO:0000256" key="9">
    <source>
        <dbReference type="ARBA" id="ARBA00048248"/>
    </source>
</evidence>
<evidence type="ECO:0000256" key="8">
    <source>
        <dbReference type="ARBA" id="ARBA00023146"/>
    </source>
</evidence>
<dbReference type="CDD" id="cd00805">
    <property type="entry name" value="TyrRS_core"/>
    <property type="match status" value="1"/>
</dbReference>
<dbReference type="InterPro" id="IPR002305">
    <property type="entry name" value="aa-tRNA-synth_Ic"/>
</dbReference>
<proteinExistence type="inferred from homology"/>
<dbReference type="RefSeq" id="WP_032930012.1">
    <property type="nucleotide sequence ID" value="NZ_LZTH01000016.1"/>
</dbReference>
<dbReference type="GO" id="GO:0004831">
    <property type="term" value="F:tyrosine-tRNA ligase activity"/>
    <property type="evidence" value="ECO:0007669"/>
    <property type="project" value="UniProtKB-UniRule"/>
</dbReference>
<dbReference type="InterPro" id="IPR054608">
    <property type="entry name" value="SYY-like_C"/>
</dbReference>
<feature type="short sequence motif" description="'KMSKS' region" evidence="11">
    <location>
        <begin position="236"/>
        <end position="240"/>
    </location>
</feature>
<organism evidence="14 15">
    <name type="scientific">Rhizobium loti</name>
    <name type="common">Mesorhizobium loti</name>
    <dbReference type="NCBI Taxonomy" id="381"/>
    <lineage>
        <taxon>Bacteria</taxon>
        <taxon>Pseudomonadati</taxon>
        <taxon>Pseudomonadota</taxon>
        <taxon>Alphaproteobacteria</taxon>
        <taxon>Hyphomicrobiales</taxon>
        <taxon>Phyllobacteriaceae</taxon>
        <taxon>Mesorhizobium</taxon>
    </lineage>
</organism>
<evidence type="ECO:0000256" key="3">
    <source>
        <dbReference type="ARBA" id="ARBA00022598"/>
    </source>
</evidence>
<dbReference type="EMBL" id="LZTJ01000031">
    <property type="protein sequence ID" value="OBP72946.1"/>
    <property type="molecule type" value="Genomic_DNA"/>
</dbReference>
<dbReference type="HAMAP" id="MF_02006">
    <property type="entry name" value="Tyr_tRNA_synth_type1"/>
    <property type="match status" value="1"/>
</dbReference>
<comment type="catalytic activity">
    <reaction evidence="9 11">
        <text>tRNA(Tyr) + L-tyrosine + ATP = L-tyrosyl-tRNA(Tyr) + AMP + diphosphate + H(+)</text>
        <dbReference type="Rhea" id="RHEA:10220"/>
        <dbReference type="Rhea" id="RHEA-COMP:9706"/>
        <dbReference type="Rhea" id="RHEA-COMP:9707"/>
        <dbReference type="ChEBI" id="CHEBI:15378"/>
        <dbReference type="ChEBI" id="CHEBI:30616"/>
        <dbReference type="ChEBI" id="CHEBI:33019"/>
        <dbReference type="ChEBI" id="CHEBI:58315"/>
        <dbReference type="ChEBI" id="CHEBI:78442"/>
        <dbReference type="ChEBI" id="CHEBI:78536"/>
        <dbReference type="ChEBI" id="CHEBI:456215"/>
        <dbReference type="EC" id="6.1.1.1"/>
    </reaction>
</comment>
<dbReference type="InterPro" id="IPR002307">
    <property type="entry name" value="Tyr-tRNA-ligase"/>
</dbReference>
<comment type="subcellular location">
    <subcellularLocation>
        <location evidence="1 11">Cytoplasm</location>
    </subcellularLocation>
</comment>
<dbReference type="InterPro" id="IPR024107">
    <property type="entry name" value="Tyr-tRNA-ligase_bac_1"/>
</dbReference>
<dbReference type="GeneID" id="66684438"/>
<dbReference type="Gene3D" id="1.10.240.10">
    <property type="entry name" value="Tyrosyl-Transfer RNA Synthetase"/>
    <property type="match status" value="1"/>
</dbReference>
<dbReference type="AlphaFoldDB" id="A0A1A5HUL9"/>
<evidence type="ECO:0000256" key="11">
    <source>
        <dbReference type="HAMAP-Rule" id="MF_02006"/>
    </source>
</evidence>
<dbReference type="FunFam" id="3.40.50.620:FF:000008">
    <property type="entry name" value="Tyrosine--tRNA ligase"/>
    <property type="match status" value="1"/>
</dbReference>
<evidence type="ECO:0000256" key="5">
    <source>
        <dbReference type="ARBA" id="ARBA00022840"/>
    </source>
</evidence>
<feature type="binding site" evidence="11">
    <location>
        <position position="176"/>
    </location>
    <ligand>
        <name>L-tyrosine</name>
        <dbReference type="ChEBI" id="CHEBI:58315"/>
    </ligand>
</feature>
<comment type="similarity">
    <text evidence="10 11">Belongs to the class-I aminoacyl-tRNA synthetase family. TyrS type 1 subfamily.</text>
</comment>
<dbReference type="Proteomes" id="UP000093748">
    <property type="component" value="Unassembled WGS sequence"/>
</dbReference>
<dbReference type="OrthoDB" id="9804243at2"/>
<dbReference type="CDD" id="cd00165">
    <property type="entry name" value="S4"/>
    <property type="match status" value="1"/>
</dbReference>
<dbReference type="SUPFAM" id="SSF52374">
    <property type="entry name" value="Nucleotidylyl transferase"/>
    <property type="match status" value="1"/>
</dbReference>
<evidence type="ECO:0000313" key="15">
    <source>
        <dbReference type="Proteomes" id="UP000093748"/>
    </source>
</evidence>
<dbReference type="InterPro" id="IPR036986">
    <property type="entry name" value="S4_RNA-bd_sf"/>
</dbReference>
<keyword evidence="8 11" id="KW-0030">Aminoacyl-tRNA synthetase</keyword>
<dbReference type="GO" id="GO:0003723">
    <property type="term" value="F:RNA binding"/>
    <property type="evidence" value="ECO:0007669"/>
    <property type="project" value="UniProtKB-KW"/>
</dbReference>
<dbReference type="InterPro" id="IPR024088">
    <property type="entry name" value="Tyr-tRNA-ligase_bac-type"/>
</dbReference>
<dbReference type="InterPro" id="IPR014729">
    <property type="entry name" value="Rossmann-like_a/b/a_fold"/>
</dbReference>
<sequence>MPAFKSDFLRTMSERGFIHQISDETGLDQLFAKETVTAYVGYDATATSLHIGNLISATMLYWLQETGHRPIALMGGGTSMIGDPSFRDDQRSLLTPEAIATNIEGIKRIFGRILRFGDGPNDAIMVNNADWLMKLNYVEFLRDVGRHFSVNRMLTFDSVKLRLDREQSLSFLEFNYMILQGYDFVELARRQNCRLQMGGSDQWGNIINGVDLGHRMGTPQLYALTTPLLTTSSGAKMGKSAKGAVWLNGDLFSPYDFWQYWRNTEDADVERFLKIFTRLPLPEIARLAALGGSEINEAKKILATETTAIVHGREAANQAEETARKTFEEGALADTLPTVRADKAALEAGIGILSLLVTAGLASSNGEARRHIQGGAVRINDQSVSDDRRMVTLQDLSPENVVKLSLGKKKHVLVRPA</sequence>
<dbReference type="GO" id="GO:0006437">
    <property type="term" value="P:tyrosyl-tRNA aminoacylation"/>
    <property type="evidence" value="ECO:0007669"/>
    <property type="project" value="UniProtKB-UniRule"/>
</dbReference>
<dbReference type="PANTHER" id="PTHR11766:SF0">
    <property type="entry name" value="TYROSINE--TRNA LIGASE, MITOCHONDRIAL"/>
    <property type="match status" value="1"/>
</dbReference>
<dbReference type="GO" id="GO:0042803">
    <property type="term" value="F:protein homodimerization activity"/>
    <property type="evidence" value="ECO:0007669"/>
    <property type="project" value="UniProtKB-ARBA"/>
</dbReference>
<keyword evidence="7 11" id="KW-0648">Protein biosynthesis</keyword>
<reference evidence="15" key="1">
    <citation type="submission" date="2016-06" db="EMBL/GenBank/DDBJ databases">
        <title>NZP2037 Pacbio-Illumina hybrid assembly.</title>
        <authorList>
            <person name="Ramsay J.P."/>
        </authorList>
    </citation>
    <scope>NUCLEOTIDE SEQUENCE [LARGE SCALE GENOMIC DNA]</scope>
    <source>
        <strain evidence="15">R7ANS::ICEMlSym2042</strain>
    </source>
</reference>
<evidence type="ECO:0000313" key="14">
    <source>
        <dbReference type="EMBL" id="OBP72946.1"/>
    </source>
</evidence>
<feature type="binding site" evidence="11">
    <location>
        <position position="180"/>
    </location>
    <ligand>
        <name>L-tyrosine</name>
        <dbReference type="ChEBI" id="CHEBI:58315"/>
    </ligand>
</feature>
<dbReference type="SUPFAM" id="SSF55174">
    <property type="entry name" value="Alpha-L RNA-binding motif"/>
    <property type="match status" value="1"/>
</dbReference>
<feature type="domain" description="Tyrosine--tRNA ligase SYY-like C-terminal" evidence="13">
    <location>
        <begin position="334"/>
        <end position="414"/>
    </location>
</feature>
<dbReference type="Gene3D" id="3.40.50.620">
    <property type="entry name" value="HUPs"/>
    <property type="match status" value="1"/>
</dbReference>
<feature type="binding site" evidence="11">
    <location>
        <position position="239"/>
    </location>
    <ligand>
        <name>ATP</name>
        <dbReference type="ChEBI" id="CHEBI:30616"/>
    </ligand>
</feature>
<protein>
    <recommendedName>
        <fullName evidence="11">Tyrosine--tRNA ligase</fullName>
        <ecNumber evidence="11">6.1.1.1</ecNumber>
    </recommendedName>
    <alternativeName>
        <fullName evidence="11">Tyrosyl-tRNA synthetase</fullName>
        <shortName evidence="11">TyrRS</shortName>
    </alternativeName>
</protein>
<comment type="subunit">
    <text evidence="11">Homodimer.</text>
</comment>
<keyword evidence="3 11" id="KW-0436">Ligase</keyword>
<keyword evidence="6 12" id="KW-0694">RNA-binding</keyword>
<evidence type="ECO:0000256" key="10">
    <source>
        <dbReference type="ARBA" id="ARBA00060965"/>
    </source>
</evidence>
<keyword evidence="4 11" id="KW-0547">Nucleotide-binding</keyword>
<name>A0A1A5HUL9_RHILI</name>
<dbReference type="NCBIfam" id="TIGR00234">
    <property type="entry name" value="tyrS"/>
    <property type="match status" value="1"/>
</dbReference>
<evidence type="ECO:0000256" key="7">
    <source>
        <dbReference type="ARBA" id="ARBA00022917"/>
    </source>
</evidence>
<dbReference type="Pfam" id="PF00579">
    <property type="entry name" value="tRNA-synt_1b"/>
    <property type="match status" value="1"/>
</dbReference>
<keyword evidence="2 11" id="KW-0963">Cytoplasm</keyword>
<feature type="binding site" evidence="11">
    <location>
        <position position="39"/>
    </location>
    <ligand>
        <name>L-tyrosine</name>
        <dbReference type="ChEBI" id="CHEBI:58315"/>
    </ligand>
</feature>
<evidence type="ECO:0000256" key="12">
    <source>
        <dbReference type="PROSITE-ProRule" id="PRU00182"/>
    </source>
</evidence>
<dbReference type="GO" id="GO:0005524">
    <property type="term" value="F:ATP binding"/>
    <property type="evidence" value="ECO:0007669"/>
    <property type="project" value="UniProtKB-UniRule"/>
</dbReference>
<dbReference type="GO" id="GO:0005829">
    <property type="term" value="C:cytosol"/>
    <property type="evidence" value="ECO:0007669"/>
    <property type="project" value="TreeGrafter"/>
</dbReference>
<keyword evidence="5 11" id="KW-0067">ATP-binding</keyword>
<comment type="function">
    <text evidence="11">Catalyzes the attachment of tyrosine to tRNA(Tyr) in a two-step reaction: tyrosine is first activated by ATP to form Tyr-AMP and then transferred to the acceptor end of tRNA(Tyr).</text>
</comment>
<dbReference type="PRINTS" id="PR01040">
    <property type="entry name" value="TRNASYNTHTYR"/>
</dbReference>